<dbReference type="InterPro" id="IPR016032">
    <property type="entry name" value="Sig_transdc_resp-reg_C-effctor"/>
</dbReference>
<keyword evidence="3 5" id="KW-0238">DNA-binding</keyword>
<dbReference type="SMART" id="SM01043">
    <property type="entry name" value="BTAD"/>
    <property type="match status" value="1"/>
</dbReference>
<dbReference type="GO" id="GO:0003677">
    <property type="term" value="F:DNA binding"/>
    <property type="evidence" value="ECO:0007669"/>
    <property type="project" value="UniProtKB-UniRule"/>
</dbReference>
<organism evidence="7 8">
    <name type="scientific">Actinoplanes digitatis</name>
    <dbReference type="NCBI Taxonomy" id="1868"/>
    <lineage>
        <taxon>Bacteria</taxon>
        <taxon>Bacillati</taxon>
        <taxon>Actinomycetota</taxon>
        <taxon>Actinomycetes</taxon>
        <taxon>Micromonosporales</taxon>
        <taxon>Micromonosporaceae</taxon>
        <taxon>Actinoplanes</taxon>
    </lineage>
</organism>
<keyword evidence="4" id="KW-0804">Transcription</keyword>
<dbReference type="SUPFAM" id="SSF48452">
    <property type="entry name" value="TPR-like"/>
    <property type="match status" value="1"/>
</dbReference>
<proteinExistence type="inferred from homology"/>
<dbReference type="Gene3D" id="3.40.50.300">
    <property type="entry name" value="P-loop containing nucleotide triphosphate hydrolases"/>
    <property type="match status" value="1"/>
</dbReference>
<dbReference type="InterPro" id="IPR027417">
    <property type="entry name" value="P-loop_NTPase"/>
</dbReference>
<keyword evidence="2" id="KW-0805">Transcription regulation</keyword>
<dbReference type="RefSeq" id="WP_184992195.1">
    <property type="nucleotide sequence ID" value="NZ_BOMK01000001.1"/>
</dbReference>
<dbReference type="PRINTS" id="PR00364">
    <property type="entry name" value="DISEASERSIST"/>
</dbReference>
<dbReference type="AlphaFoldDB" id="A0A7W7MPL8"/>
<protein>
    <submittedName>
        <fullName evidence="7">DNA-binding SARP family transcriptional activator</fullName>
    </submittedName>
</protein>
<dbReference type="PANTHER" id="PTHR35807:SF1">
    <property type="entry name" value="TRANSCRIPTIONAL REGULATOR REDD"/>
    <property type="match status" value="1"/>
</dbReference>
<dbReference type="InterPro" id="IPR036388">
    <property type="entry name" value="WH-like_DNA-bd_sf"/>
</dbReference>
<evidence type="ECO:0000256" key="1">
    <source>
        <dbReference type="ARBA" id="ARBA00005820"/>
    </source>
</evidence>
<dbReference type="GO" id="GO:0006355">
    <property type="term" value="P:regulation of DNA-templated transcription"/>
    <property type="evidence" value="ECO:0007669"/>
    <property type="project" value="InterPro"/>
</dbReference>
<sequence length="587" mass="62828">MDSDGCALRFGILGTLEASVRGEAVDLGPVKQRTVLGLLLCRVNQVVPVAVLRDTLWPDEAPSSARKNLQGYVSTLRRILRVGPAGTGPLRHQPPGYLLRLRPEQLDALSFLELAQAGVAAARGGDTAAAAGMLGRAIGMWRGPVLCDLLDAPAVADDRERLHERYLTTFETWMEARLALGEHRELGGPIDDMVRRHPFRERLRHAQMLTLYRCGRQTEALAQYDALRQVLARELGLPPSPVLTRLYESILAGDPGLEPPPPSSAVTVAGSLPRDVDDFTGRAAAVESLVRELDASGPGQVVVVGGPVGAGKTALVVHCAHRLAGRFPDGRMFVGLRAQDGTARGVPEVLDAVRREVGGRPARLRDALAGRSVLLVLDDAVGEAQVRAVLAATGDAVVAVTSRRRLAGLESVRHRDLEPMPDEEAVLLLTRILGADRVAREPQGARSLAAACGGLPLAIRIAGARLAVLRHLSLSRYAARLADEGRLLDELVAGDLEIRSRLAVWYADLAPGDREWAHRLAALPGSAFSAAQLGGDPVRAEHAVERLFEAHVVRIQPAEVEAHAANGGVCYAVPPVVRAFLRDRPDG</sequence>
<dbReference type="SUPFAM" id="SSF52540">
    <property type="entry name" value="P-loop containing nucleoside triphosphate hydrolases"/>
    <property type="match status" value="1"/>
</dbReference>
<dbReference type="Proteomes" id="UP000578112">
    <property type="component" value="Unassembled WGS sequence"/>
</dbReference>
<evidence type="ECO:0000313" key="7">
    <source>
        <dbReference type="EMBL" id="MBB4761660.1"/>
    </source>
</evidence>
<evidence type="ECO:0000256" key="4">
    <source>
        <dbReference type="ARBA" id="ARBA00023163"/>
    </source>
</evidence>
<dbReference type="Gene3D" id="1.25.40.10">
    <property type="entry name" value="Tetratricopeptide repeat domain"/>
    <property type="match status" value="1"/>
</dbReference>
<dbReference type="GO" id="GO:0043531">
    <property type="term" value="F:ADP binding"/>
    <property type="evidence" value="ECO:0007669"/>
    <property type="project" value="InterPro"/>
</dbReference>
<dbReference type="InterPro" id="IPR051677">
    <property type="entry name" value="AfsR-DnrI-RedD_regulator"/>
</dbReference>
<evidence type="ECO:0000256" key="5">
    <source>
        <dbReference type="PROSITE-ProRule" id="PRU01091"/>
    </source>
</evidence>
<comment type="similarity">
    <text evidence="1">Belongs to the AfsR/DnrI/RedD regulatory family.</text>
</comment>
<name>A0A7W7MPL8_9ACTN</name>
<dbReference type="CDD" id="cd15831">
    <property type="entry name" value="BTAD"/>
    <property type="match status" value="1"/>
</dbReference>
<dbReference type="InterPro" id="IPR001867">
    <property type="entry name" value="OmpR/PhoB-type_DNA-bd"/>
</dbReference>
<dbReference type="InterPro" id="IPR011990">
    <property type="entry name" value="TPR-like_helical_dom_sf"/>
</dbReference>
<dbReference type="PANTHER" id="PTHR35807">
    <property type="entry name" value="TRANSCRIPTIONAL REGULATOR REDD-RELATED"/>
    <property type="match status" value="1"/>
</dbReference>
<evidence type="ECO:0000256" key="2">
    <source>
        <dbReference type="ARBA" id="ARBA00023015"/>
    </source>
</evidence>
<evidence type="ECO:0000259" key="6">
    <source>
        <dbReference type="PROSITE" id="PS51755"/>
    </source>
</evidence>
<dbReference type="SMART" id="SM00862">
    <property type="entry name" value="Trans_reg_C"/>
    <property type="match status" value="1"/>
</dbReference>
<dbReference type="InterPro" id="IPR005158">
    <property type="entry name" value="BTAD"/>
</dbReference>
<evidence type="ECO:0000313" key="8">
    <source>
        <dbReference type="Proteomes" id="UP000578112"/>
    </source>
</evidence>
<dbReference type="GO" id="GO:0000160">
    <property type="term" value="P:phosphorelay signal transduction system"/>
    <property type="evidence" value="ECO:0007669"/>
    <property type="project" value="InterPro"/>
</dbReference>
<dbReference type="PROSITE" id="PS51755">
    <property type="entry name" value="OMPR_PHOB"/>
    <property type="match status" value="1"/>
</dbReference>
<feature type="domain" description="OmpR/PhoB-type" evidence="6">
    <location>
        <begin position="1"/>
        <end position="101"/>
    </location>
</feature>
<dbReference type="SUPFAM" id="SSF46894">
    <property type="entry name" value="C-terminal effector domain of the bipartite response regulators"/>
    <property type="match status" value="1"/>
</dbReference>
<reference evidence="7 8" key="1">
    <citation type="submission" date="2020-08" db="EMBL/GenBank/DDBJ databases">
        <title>Sequencing the genomes of 1000 actinobacteria strains.</title>
        <authorList>
            <person name="Klenk H.-P."/>
        </authorList>
    </citation>
    <scope>NUCLEOTIDE SEQUENCE [LARGE SCALE GENOMIC DNA]</scope>
    <source>
        <strain evidence="7 8">DSM 43149</strain>
    </source>
</reference>
<dbReference type="Gene3D" id="1.10.10.10">
    <property type="entry name" value="Winged helix-like DNA-binding domain superfamily/Winged helix DNA-binding domain"/>
    <property type="match status" value="1"/>
</dbReference>
<accession>A0A7W7MPL8</accession>
<evidence type="ECO:0000256" key="3">
    <source>
        <dbReference type="ARBA" id="ARBA00023125"/>
    </source>
</evidence>
<dbReference type="Pfam" id="PF03704">
    <property type="entry name" value="BTAD"/>
    <property type="match status" value="1"/>
</dbReference>
<dbReference type="EMBL" id="JACHNH010000001">
    <property type="protein sequence ID" value="MBB4761660.1"/>
    <property type="molecule type" value="Genomic_DNA"/>
</dbReference>
<gene>
    <name evidence="7" type="ORF">BJ971_002216</name>
</gene>
<keyword evidence="8" id="KW-1185">Reference proteome</keyword>
<comment type="caution">
    <text evidence="7">The sequence shown here is derived from an EMBL/GenBank/DDBJ whole genome shotgun (WGS) entry which is preliminary data.</text>
</comment>
<feature type="DNA-binding region" description="OmpR/PhoB-type" evidence="5">
    <location>
        <begin position="1"/>
        <end position="101"/>
    </location>
</feature>